<feature type="transmembrane region" description="Helical" evidence="1">
    <location>
        <begin position="101"/>
        <end position="124"/>
    </location>
</feature>
<keyword evidence="1" id="KW-0812">Transmembrane</keyword>
<evidence type="ECO:0000313" key="3">
    <source>
        <dbReference type="Proteomes" id="UP000467322"/>
    </source>
</evidence>
<feature type="transmembrane region" description="Helical" evidence="1">
    <location>
        <begin position="67"/>
        <end position="89"/>
    </location>
</feature>
<protein>
    <submittedName>
        <fullName evidence="2">Uncharacterized protein</fullName>
    </submittedName>
</protein>
<keyword evidence="1" id="KW-1133">Transmembrane helix</keyword>
<accession>A0A845MB50</accession>
<keyword evidence="3" id="KW-1185">Reference proteome</keyword>
<evidence type="ECO:0000313" key="2">
    <source>
        <dbReference type="EMBL" id="MZR14764.1"/>
    </source>
</evidence>
<evidence type="ECO:0000256" key="1">
    <source>
        <dbReference type="SAM" id="Phobius"/>
    </source>
</evidence>
<feature type="transmembrane region" description="Helical" evidence="1">
    <location>
        <begin position="136"/>
        <end position="155"/>
    </location>
</feature>
<gene>
    <name evidence="2" type="ORF">GQE99_17215</name>
</gene>
<name>A0A845MB50_9RHOB</name>
<dbReference type="EMBL" id="WTUX01000019">
    <property type="protein sequence ID" value="MZR14764.1"/>
    <property type="molecule type" value="Genomic_DNA"/>
</dbReference>
<reference evidence="2 3" key="1">
    <citation type="submission" date="2019-12" db="EMBL/GenBank/DDBJ databases">
        <title>Maritimibacter sp. nov. sp. isolated from sea sand.</title>
        <authorList>
            <person name="Kim J."/>
            <person name="Jeong S.E."/>
            <person name="Jung H.S."/>
            <person name="Jeon C.O."/>
        </authorList>
    </citation>
    <scope>NUCLEOTIDE SEQUENCE [LARGE SCALE GENOMIC DNA]</scope>
    <source>
        <strain evidence="2 3">DP07</strain>
    </source>
</reference>
<proteinExistence type="predicted"/>
<sequence>MVLTWPYLLAALLPPLAVHLMGRRASLVIAAGALSIGALTLAHRILADDLVTGGAEGAPVSVPYETLAVFALLLGTFVALAVAAVAQAIKERRGAPARTLTLSGFWLAHTGLIASLTGATFAAGPPRDTLATLGDTVALAGWLVLLFAIALRPALRAAGRLLGRR</sequence>
<dbReference type="AlphaFoldDB" id="A0A845MB50"/>
<dbReference type="Proteomes" id="UP000467322">
    <property type="component" value="Unassembled WGS sequence"/>
</dbReference>
<comment type="caution">
    <text evidence="2">The sequence shown here is derived from an EMBL/GenBank/DDBJ whole genome shotgun (WGS) entry which is preliminary data.</text>
</comment>
<dbReference type="RefSeq" id="WP_161352865.1">
    <property type="nucleotide sequence ID" value="NZ_WTUX01000019.1"/>
</dbReference>
<organism evidence="2 3">
    <name type="scientific">Maritimibacter harenae</name>
    <dbReference type="NCBI Taxonomy" id="2606218"/>
    <lineage>
        <taxon>Bacteria</taxon>
        <taxon>Pseudomonadati</taxon>
        <taxon>Pseudomonadota</taxon>
        <taxon>Alphaproteobacteria</taxon>
        <taxon>Rhodobacterales</taxon>
        <taxon>Roseobacteraceae</taxon>
        <taxon>Maritimibacter</taxon>
    </lineage>
</organism>
<keyword evidence="1" id="KW-0472">Membrane</keyword>
<feature type="transmembrane region" description="Helical" evidence="1">
    <location>
        <begin position="27"/>
        <end position="47"/>
    </location>
</feature>